<comment type="similarity">
    <text evidence="9">Belongs to the monovalent cation:proton antiporter 2 (CPA2) transporter (TC 2.A.37) family. CHX (TC 2.A.37.4) subfamily.</text>
</comment>
<dbReference type="EMBL" id="VEPZ02001525">
    <property type="protein sequence ID" value="KAE8669506.1"/>
    <property type="molecule type" value="Genomic_DNA"/>
</dbReference>
<feature type="domain" description="Cation/H(+) antiporter central" evidence="12">
    <location>
        <begin position="226"/>
        <end position="357"/>
    </location>
</feature>
<evidence type="ECO:0000256" key="4">
    <source>
        <dbReference type="ARBA" id="ARBA00022692"/>
    </source>
</evidence>
<evidence type="ECO:0000256" key="2">
    <source>
        <dbReference type="ARBA" id="ARBA00022448"/>
    </source>
</evidence>
<dbReference type="Proteomes" id="UP000436088">
    <property type="component" value="Unassembled WGS sequence"/>
</dbReference>
<evidence type="ECO:0000259" key="11">
    <source>
        <dbReference type="Pfam" id="PF00999"/>
    </source>
</evidence>
<keyword evidence="8 10" id="KW-0472">Membrane</keyword>
<dbReference type="PANTHER" id="PTHR32468:SF26">
    <property type="entry name" value="CATION_H(+) ANTIPORTER 15"/>
    <property type="match status" value="1"/>
</dbReference>
<dbReference type="Pfam" id="PF00999">
    <property type="entry name" value="Na_H_Exchanger"/>
    <property type="match status" value="1"/>
</dbReference>
<accession>A0A6A2Y281</accession>
<keyword evidence="7" id="KW-0406">Ion transport</keyword>
<feature type="transmembrane region" description="Helical" evidence="10">
    <location>
        <begin position="74"/>
        <end position="95"/>
    </location>
</feature>
<proteinExistence type="inferred from homology"/>
<evidence type="ECO:0000256" key="8">
    <source>
        <dbReference type="ARBA" id="ARBA00023136"/>
    </source>
</evidence>
<sequence length="496" mass="54619">MILVAFLDQNNQRYNLVFIIHPIEDRLNLFFMAQTSNPLLMPPTLTLSSALINDMYAWILLAVAIALAENDPSSLASLWVLLSSAAFVIICILFVRPAISWMIRRTPEEESFTISPPSELPATPVIVPNSVHDGHNHDAIGAHSVFRAFVFGLITPNGSLGVTLLEKLEDFESGLLLPLLYAGSGLKTDVTSIQEGRHGGLCLIEMIVLNVGKDQQLLDDEAFPIMVIVALVMTAIISPIVAVIYRPTRRPTLNQTQVQSDHIIHAFENFEQSSSFISVQPLTAISPYFSMHEDICGLAEDKHVALVIIPFHKQQTVDGGMEVANPTFRTVNQNLLANVPCSVGILVDRGLSTLARVRFTVLRFIAGEESLSATMQPPSLTSNQIDPPMLTVEIDIANEKQLDDNYLNDFRMKNANNEMVVYNEQFVNNGEKTVSFIRSLDIHQDLFIVGRGQGMTFPITDGLTNWSECPELGVIEDILSSSDFASTISAGDPTIC</sequence>
<dbReference type="GO" id="GO:0012505">
    <property type="term" value="C:endomembrane system"/>
    <property type="evidence" value="ECO:0007669"/>
    <property type="project" value="TreeGrafter"/>
</dbReference>
<keyword evidence="6 10" id="KW-1133">Transmembrane helix</keyword>
<name>A0A6A2Y281_HIBSY</name>
<dbReference type="Pfam" id="PF23256">
    <property type="entry name" value="CHX17_2nd"/>
    <property type="match status" value="1"/>
</dbReference>
<keyword evidence="3" id="KW-0633">Potassium transport</keyword>
<dbReference type="GO" id="GO:0015297">
    <property type="term" value="F:antiporter activity"/>
    <property type="evidence" value="ECO:0007669"/>
    <property type="project" value="InterPro"/>
</dbReference>
<gene>
    <name evidence="13" type="ORF">F3Y22_tig00112231pilonHSYRG00106</name>
</gene>
<evidence type="ECO:0000256" key="5">
    <source>
        <dbReference type="ARBA" id="ARBA00022958"/>
    </source>
</evidence>
<dbReference type="GO" id="GO:1902600">
    <property type="term" value="P:proton transmembrane transport"/>
    <property type="evidence" value="ECO:0007669"/>
    <property type="project" value="InterPro"/>
</dbReference>
<evidence type="ECO:0000256" key="3">
    <source>
        <dbReference type="ARBA" id="ARBA00022538"/>
    </source>
</evidence>
<evidence type="ECO:0000313" key="13">
    <source>
        <dbReference type="EMBL" id="KAE8669506.1"/>
    </source>
</evidence>
<comment type="caution">
    <text evidence="13">The sequence shown here is derived from an EMBL/GenBank/DDBJ whole genome shotgun (WGS) entry which is preliminary data.</text>
</comment>
<evidence type="ECO:0000256" key="9">
    <source>
        <dbReference type="ARBA" id="ARBA00038341"/>
    </source>
</evidence>
<keyword evidence="2" id="KW-0813">Transport</keyword>
<keyword evidence="4 10" id="KW-0812">Transmembrane</keyword>
<dbReference type="InterPro" id="IPR038770">
    <property type="entry name" value="Na+/solute_symporter_sf"/>
</dbReference>
<dbReference type="Gene3D" id="1.20.1530.20">
    <property type="match status" value="1"/>
</dbReference>
<evidence type="ECO:0000259" key="12">
    <source>
        <dbReference type="Pfam" id="PF23256"/>
    </source>
</evidence>
<evidence type="ECO:0000313" key="14">
    <source>
        <dbReference type="Proteomes" id="UP000436088"/>
    </source>
</evidence>
<comment type="subcellular location">
    <subcellularLocation>
        <location evidence="1">Membrane</location>
        <topology evidence="1">Multi-pass membrane protein</topology>
    </subcellularLocation>
</comment>
<feature type="domain" description="Cation/H+ exchanger transmembrane" evidence="11">
    <location>
        <begin position="44"/>
        <end position="195"/>
    </location>
</feature>
<dbReference type="InterPro" id="IPR050794">
    <property type="entry name" value="CPA2_transporter"/>
</dbReference>
<feature type="transmembrane region" description="Helical" evidence="10">
    <location>
        <begin position="50"/>
        <end position="68"/>
    </location>
</feature>
<evidence type="ECO:0000256" key="7">
    <source>
        <dbReference type="ARBA" id="ARBA00023065"/>
    </source>
</evidence>
<dbReference type="GO" id="GO:0016020">
    <property type="term" value="C:membrane"/>
    <property type="evidence" value="ECO:0007669"/>
    <property type="project" value="UniProtKB-SubCell"/>
</dbReference>
<dbReference type="InterPro" id="IPR006153">
    <property type="entry name" value="Cation/H_exchanger_TM"/>
</dbReference>
<feature type="transmembrane region" description="Helical" evidence="10">
    <location>
        <begin position="223"/>
        <end position="245"/>
    </location>
</feature>
<keyword evidence="5" id="KW-0630">Potassium</keyword>
<dbReference type="AlphaFoldDB" id="A0A6A2Y281"/>
<dbReference type="GO" id="GO:0006813">
    <property type="term" value="P:potassium ion transport"/>
    <property type="evidence" value="ECO:0007669"/>
    <property type="project" value="UniProtKB-KW"/>
</dbReference>
<dbReference type="PANTHER" id="PTHR32468">
    <property type="entry name" value="CATION/H + ANTIPORTER"/>
    <property type="match status" value="1"/>
</dbReference>
<dbReference type="InterPro" id="IPR057291">
    <property type="entry name" value="CHX17_2nd"/>
</dbReference>
<evidence type="ECO:0000256" key="1">
    <source>
        <dbReference type="ARBA" id="ARBA00004141"/>
    </source>
</evidence>
<keyword evidence="14" id="KW-1185">Reference proteome</keyword>
<reference evidence="13" key="1">
    <citation type="submission" date="2019-09" db="EMBL/GenBank/DDBJ databases">
        <title>Draft genome information of white flower Hibiscus syriacus.</title>
        <authorList>
            <person name="Kim Y.-M."/>
        </authorList>
    </citation>
    <scope>NUCLEOTIDE SEQUENCE [LARGE SCALE GENOMIC DNA]</scope>
    <source>
        <strain evidence="13">YM2019G1</strain>
    </source>
</reference>
<dbReference type="GO" id="GO:0006885">
    <property type="term" value="P:regulation of pH"/>
    <property type="evidence" value="ECO:0007669"/>
    <property type="project" value="TreeGrafter"/>
</dbReference>
<evidence type="ECO:0000256" key="6">
    <source>
        <dbReference type="ARBA" id="ARBA00022989"/>
    </source>
</evidence>
<organism evidence="13 14">
    <name type="scientific">Hibiscus syriacus</name>
    <name type="common">Rose of Sharon</name>
    <dbReference type="NCBI Taxonomy" id="106335"/>
    <lineage>
        <taxon>Eukaryota</taxon>
        <taxon>Viridiplantae</taxon>
        <taxon>Streptophyta</taxon>
        <taxon>Embryophyta</taxon>
        <taxon>Tracheophyta</taxon>
        <taxon>Spermatophyta</taxon>
        <taxon>Magnoliopsida</taxon>
        <taxon>eudicotyledons</taxon>
        <taxon>Gunneridae</taxon>
        <taxon>Pentapetalae</taxon>
        <taxon>rosids</taxon>
        <taxon>malvids</taxon>
        <taxon>Malvales</taxon>
        <taxon>Malvaceae</taxon>
        <taxon>Malvoideae</taxon>
        <taxon>Hibiscus</taxon>
    </lineage>
</organism>
<protein>
    <submittedName>
        <fullName evidence="13">Cation/H(+) antiporter 15</fullName>
    </submittedName>
</protein>
<evidence type="ECO:0000256" key="10">
    <source>
        <dbReference type="SAM" id="Phobius"/>
    </source>
</evidence>